<dbReference type="EMBL" id="CP120628">
    <property type="protein sequence ID" value="WEW59071.1"/>
    <property type="molecule type" value="Genomic_DNA"/>
</dbReference>
<evidence type="ECO:0000313" key="3">
    <source>
        <dbReference type="Proteomes" id="UP001219355"/>
    </source>
</evidence>
<gene>
    <name evidence="2" type="primary">PAM16_1</name>
    <name evidence="2" type="ORF">PRK78_004539</name>
</gene>
<sequence length="162" mass="17417">MASPYKTVAQKAAKSRKLSHGSPLVHDNNPSSRFKGSKNGWEYAKARVTAGGVATSSGDFLCTMMVERCFEVNEDPEMFVGEKAATVGGGTKSLASDAPAAPSFWAEELGDIEASHEWHIKSGIFAGVPRAAIQPRSDHSRTQWKQTEALGAKNENHLQTSV</sequence>
<keyword evidence="3" id="KW-1185">Reference proteome</keyword>
<reference evidence="2" key="1">
    <citation type="submission" date="2023-03" db="EMBL/GenBank/DDBJ databases">
        <title>Emydomyces testavorans Genome Sequence.</title>
        <authorList>
            <person name="Hoyer L."/>
        </authorList>
    </citation>
    <scope>NUCLEOTIDE SEQUENCE</scope>
    <source>
        <strain evidence="2">16-2883</strain>
    </source>
</reference>
<protein>
    <submittedName>
        <fullName evidence="2">Mitochondrial import inner membrane translocase subunit TIM16</fullName>
    </submittedName>
</protein>
<accession>A0AAF0DHY1</accession>
<name>A0AAF0DHY1_9EURO</name>
<evidence type="ECO:0000256" key="1">
    <source>
        <dbReference type="SAM" id="MobiDB-lite"/>
    </source>
</evidence>
<proteinExistence type="predicted"/>
<feature type="region of interest" description="Disordered" evidence="1">
    <location>
        <begin position="1"/>
        <end position="36"/>
    </location>
</feature>
<evidence type="ECO:0000313" key="2">
    <source>
        <dbReference type="EMBL" id="WEW59071.1"/>
    </source>
</evidence>
<dbReference type="AlphaFoldDB" id="A0AAF0DHY1"/>
<organism evidence="2 3">
    <name type="scientific">Emydomyces testavorans</name>
    <dbReference type="NCBI Taxonomy" id="2070801"/>
    <lineage>
        <taxon>Eukaryota</taxon>
        <taxon>Fungi</taxon>
        <taxon>Dikarya</taxon>
        <taxon>Ascomycota</taxon>
        <taxon>Pezizomycotina</taxon>
        <taxon>Eurotiomycetes</taxon>
        <taxon>Eurotiomycetidae</taxon>
        <taxon>Onygenales</taxon>
        <taxon>Nannizziopsiaceae</taxon>
        <taxon>Emydomyces</taxon>
    </lineage>
</organism>
<dbReference type="Proteomes" id="UP001219355">
    <property type="component" value="Chromosome 2"/>
</dbReference>